<organism evidence="2 3">
    <name type="scientific">Nelumbo nucifera</name>
    <name type="common">Sacred lotus</name>
    <dbReference type="NCBI Taxonomy" id="4432"/>
    <lineage>
        <taxon>Eukaryota</taxon>
        <taxon>Viridiplantae</taxon>
        <taxon>Streptophyta</taxon>
        <taxon>Embryophyta</taxon>
        <taxon>Tracheophyta</taxon>
        <taxon>Spermatophyta</taxon>
        <taxon>Magnoliopsida</taxon>
        <taxon>Proteales</taxon>
        <taxon>Nelumbonaceae</taxon>
        <taxon>Nelumbo</taxon>
    </lineage>
</organism>
<evidence type="ECO:0000313" key="2">
    <source>
        <dbReference type="EMBL" id="DAD23580.1"/>
    </source>
</evidence>
<name>A0A822XT54_NELNU</name>
<reference evidence="2 3" key="1">
    <citation type="journal article" date="2020" name="Mol. Biol. Evol.">
        <title>Distinct Expression and Methylation Patterns for Genes with Different Fates following a Single Whole-Genome Duplication in Flowering Plants.</title>
        <authorList>
            <person name="Shi T."/>
            <person name="Rahmani R.S."/>
            <person name="Gugger P.F."/>
            <person name="Wang M."/>
            <person name="Li H."/>
            <person name="Zhang Y."/>
            <person name="Li Z."/>
            <person name="Wang Q."/>
            <person name="Van de Peer Y."/>
            <person name="Marchal K."/>
            <person name="Chen J."/>
        </authorList>
    </citation>
    <scope>NUCLEOTIDE SEQUENCE [LARGE SCALE GENOMIC DNA]</scope>
    <source>
        <tissue evidence="2">Leaf</tissue>
    </source>
</reference>
<keyword evidence="3" id="KW-1185">Reference proteome</keyword>
<proteinExistence type="predicted"/>
<dbReference type="Proteomes" id="UP000607653">
    <property type="component" value="Unassembled WGS sequence"/>
</dbReference>
<comment type="caution">
    <text evidence="2">The sequence shown here is derived from an EMBL/GenBank/DDBJ whole genome shotgun (WGS) entry which is preliminary data.</text>
</comment>
<feature type="region of interest" description="Disordered" evidence="1">
    <location>
        <begin position="1"/>
        <end position="39"/>
    </location>
</feature>
<gene>
    <name evidence="2" type="ORF">HUJ06_025043</name>
</gene>
<sequence length="104" mass="10687">MKERQTTASSSSKPPSTGQQAFSTGFANPMCTNLPRTSKHNPTFSALIGHVGLVEGGGFVLGSSLPPPKGGVRPPPLLPPEGGLPVSSGYVDYGNTCLQYISGD</sequence>
<accession>A0A822XT54</accession>
<evidence type="ECO:0000313" key="3">
    <source>
        <dbReference type="Proteomes" id="UP000607653"/>
    </source>
</evidence>
<evidence type="ECO:0000256" key="1">
    <source>
        <dbReference type="SAM" id="MobiDB-lite"/>
    </source>
</evidence>
<feature type="compositionally biased region" description="Polar residues" evidence="1">
    <location>
        <begin position="17"/>
        <end position="39"/>
    </location>
</feature>
<dbReference type="EMBL" id="DUZY01000001">
    <property type="protein sequence ID" value="DAD23580.1"/>
    <property type="molecule type" value="Genomic_DNA"/>
</dbReference>
<dbReference type="AlphaFoldDB" id="A0A822XT54"/>
<protein>
    <submittedName>
        <fullName evidence="2">Uncharacterized protein</fullName>
    </submittedName>
</protein>